<evidence type="ECO:0000256" key="5">
    <source>
        <dbReference type="ARBA" id="ARBA00023125"/>
    </source>
</evidence>
<dbReference type="Pfam" id="PF00104">
    <property type="entry name" value="Hormone_recep"/>
    <property type="match status" value="1"/>
</dbReference>
<reference evidence="12" key="1">
    <citation type="submission" date="2023-07" db="EMBL/GenBank/DDBJ databases">
        <authorList>
            <consortium name="CYATHOMIX"/>
        </authorList>
    </citation>
    <scope>NUCLEOTIDE SEQUENCE</scope>
    <source>
        <strain evidence="12">N/A</strain>
    </source>
</reference>
<dbReference type="SMART" id="SM00430">
    <property type="entry name" value="HOLI"/>
    <property type="match status" value="1"/>
</dbReference>
<dbReference type="InterPro" id="IPR000536">
    <property type="entry name" value="Nucl_hrmn_rcpt_lig-bd"/>
</dbReference>
<dbReference type="PROSITE" id="PS00031">
    <property type="entry name" value="NUCLEAR_REC_DBD_1"/>
    <property type="match status" value="1"/>
</dbReference>
<keyword evidence="13" id="KW-1185">Reference proteome</keyword>
<keyword evidence="4 9" id="KW-0805">Transcription regulation</keyword>
<accession>A0AA36H1S2</accession>
<evidence type="ECO:0000256" key="3">
    <source>
        <dbReference type="ARBA" id="ARBA00022833"/>
    </source>
</evidence>
<gene>
    <name evidence="12" type="ORF">CYNAS_LOCUS14422</name>
</gene>
<evidence type="ECO:0000256" key="6">
    <source>
        <dbReference type="ARBA" id="ARBA00023163"/>
    </source>
</evidence>
<feature type="domain" description="Nuclear receptor" evidence="10">
    <location>
        <begin position="78"/>
        <end position="153"/>
    </location>
</feature>
<dbReference type="PROSITE" id="PS51030">
    <property type="entry name" value="NUCLEAR_REC_DBD_2"/>
    <property type="match status" value="1"/>
</dbReference>
<dbReference type="Pfam" id="PF00105">
    <property type="entry name" value="zf-C4"/>
    <property type="match status" value="1"/>
</dbReference>
<dbReference type="GO" id="GO:0003700">
    <property type="term" value="F:DNA-binding transcription factor activity"/>
    <property type="evidence" value="ECO:0007669"/>
    <property type="project" value="InterPro"/>
</dbReference>
<evidence type="ECO:0000256" key="7">
    <source>
        <dbReference type="ARBA" id="ARBA00023170"/>
    </source>
</evidence>
<evidence type="ECO:0000256" key="4">
    <source>
        <dbReference type="ARBA" id="ARBA00023015"/>
    </source>
</evidence>
<dbReference type="GO" id="GO:0043565">
    <property type="term" value="F:sequence-specific DNA binding"/>
    <property type="evidence" value="ECO:0007669"/>
    <property type="project" value="InterPro"/>
</dbReference>
<dbReference type="InterPro" id="IPR052499">
    <property type="entry name" value="C.elegans_NHRs"/>
</dbReference>
<proteinExistence type="inferred from homology"/>
<dbReference type="AlphaFoldDB" id="A0AA36H1S2"/>
<name>A0AA36H1S2_CYLNA</name>
<dbReference type="SUPFAM" id="SSF57716">
    <property type="entry name" value="Glucocorticoid receptor-like (DNA-binding domain)"/>
    <property type="match status" value="1"/>
</dbReference>
<dbReference type="InterPro" id="IPR001628">
    <property type="entry name" value="Znf_hrmn_rcpt"/>
</dbReference>
<keyword evidence="5 9" id="KW-0238">DNA-binding</keyword>
<feature type="domain" description="NR LBD" evidence="11">
    <location>
        <begin position="237"/>
        <end position="477"/>
    </location>
</feature>
<dbReference type="Proteomes" id="UP001176961">
    <property type="component" value="Unassembled WGS sequence"/>
</dbReference>
<evidence type="ECO:0000313" key="12">
    <source>
        <dbReference type="EMBL" id="CAJ0602439.1"/>
    </source>
</evidence>
<keyword evidence="3 9" id="KW-0862">Zinc</keyword>
<dbReference type="InterPro" id="IPR013088">
    <property type="entry name" value="Znf_NHR/GATA"/>
</dbReference>
<protein>
    <submittedName>
        <fullName evidence="12">Uncharacterized protein</fullName>
    </submittedName>
</protein>
<organism evidence="12 13">
    <name type="scientific">Cylicocyclus nassatus</name>
    <name type="common">Nematode worm</name>
    <dbReference type="NCBI Taxonomy" id="53992"/>
    <lineage>
        <taxon>Eukaryota</taxon>
        <taxon>Metazoa</taxon>
        <taxon>Ecdysozoa</taxon>
        <taxon>Nematoda</taxon>
        <taxon>Chromadorea</taxon>
        <taxon>Rhabditida</taxon>
        <taxon>Rhabditina</taxon>
        <taxon>Rhabditomorpha</taxon>
        <taxon>Strongyloidea</taxon>
        <taxon>Strongylidae</taxon>
        <taxon>Cylicocyclus</taxon>
    </lineage>
</organism>
<comment type="caution">
    <text evidence="12">The sequence shown here is derived from an EMBL/GenBank/DDBJ whole genome shotgun (WGS) entry which is preliminary data.</text>
</comment>
<keyword evidence="8 9" id="KW-0539">Nucleus</keyword>
<evidence type="ECO:0000259" key="11">
    <source>
        <dbReference type="PROSITE" id="PS51843"/>
    </source>
</evidence>
<keyword evidence="6 9" id="KW-0804">Transcription</keyword>
<evidence type="ECO:0000256" key="8">
    <source>
        <dbReference type="ARBA" id="ARBA00023242"/>
    </source>
</evidence>
<dbReference type="Gene3D" id="3.30.50.10">
    <property type="entry name" value="Erythroid Transcription Factor GATA-1, subunit A"/>
    <property type="match status" value="1"/>
</dbReference>
<dbReference type="SMART" id="SM00399">
    <property type="entry name" value="ZnF_C4"/>
    <property type="match status" value="1"/>
</dbReference>
<dbReference type="PROSITE" id="PS51843">
    <property type="entry name" value="NR_LBD"/>
    <property type="match status" value="1"/>
</dbReference>
<keyword evidence="1 9" id="KW-0479">Metal-binding</keyword>
<keyword evidence="7 9" id="KW-0675">Receptor</keyword>
<dbReference type="EMBL" id="CATQJL010000305">
    <property type="protein sequence ID" value="CAJ0602439.1"/>
    <property type="molecule type" value="Genomic_DNA"/>
</dbReference>
<evidence type="ECO:0000313" key="13">
    <source>
        <dbReference type="Proteomes" id="UP001176961"/>
    </source>
</evidence>
<dbReference type="PANTHER" id="PTHR47630">
    <property type="entry name" value="NUCLEAR HORMONE RECEPTOR FAMILY-RELATED-RELATED"/>
    <property type="match status" value="1"/>
</dbReference>
<dbReference type="GO" id="GO:0005634">
    <property type="term" value="C:nucleus"/>
    <property type="evidence" value="ECO:0007669"/>
    <property type="project" value="UniProtKB-SubCell"/>
</dbReference>
<comment type="similarity">
    <text evidence="9">Belongs to the nuclear hormone receptor family.</text>
</comment>
<comment type="subcellular location">
    <subcellularLocation>
        <location evidence="9">Nucleus</location>
    </subcellularLocation>
</comment>
<dbReference type="PRINTS" id="PR00047">
    <property type="entry name" value="STROIDFINGER"/>
</dbReference>
<evidence type="ECO:0000259" key="10">
    <source>
        <dbReference type="PROSITE" id="PS51030"/>
    </source>
</evidence>
<evidence type="ECO:0000256" key="9">
    <source>
        <dbReference type="RuleBase" id="RU004334"/>
    </source>
</evidence>
<evidence type="ECO:0000256" key="2">
    <source>
        <dbReference type="ARBA" id="ARBA00022771"/>
    </source>
</evidence>
<dbReference type="Gene3D" id="1.10.565.10">
    <property type="entry name" value="Retinoid X Receptor"/>
    <property type="match status" value="1"/>
</dbReference>
<evidence type="ECO:0000256" key="1">
    <source>
        <dbReference type="ARBA" id="ARBA00022723"/>
    </source>
</evidence>
<dbReference type="InterPro" id="IPR035500">
    <property type="entry name" value="NHR-like_dom_sf"/>
</dbReference>
<sequence length="478" mass="54021">MCEVMDSKSHSGDKPVPLSALFGKMIAFDSSEHSSTKFSSLSTECPEMAVDVDVKPSCSNCVVGKLEIPPPPTPIRSSSTCQVCTADGATLHYGGLVCGGCKIFFARAVQRKIYYVCEKSGSCRMISGKRSKCRSCRFQRCLKARMCPEEVGKLRDLKLPDHIVIPAKEESSVVPYFDLAAFRCQQNETFQNVKNPLLERFGTAEGVKYLTRMLVNLERSCDNNAYASSVPESYFCSLDVSLQQALRNPLLVCERTPIIWYHSKALNGPTNAVKPLYCRLLLHYMEWLCAVDDFMALDERYRERLMASHLMTTFLLTVSFNAFKQNTNDLPLGSGFFVPTGSCCLKKYGIDVSLVVDEVQRAIVGKFRELNVCEEEYALLKLIFLFTNIDALDEKVATTMRRIRNKYTYLLVEYLKTSRKCQSAEKAYNRLQELLQIFDQLISIAEIAELLLIHIVALDIDGMRGQLTFDLHLREESE</sequence>
<dbReference type="GO" id="GO:0008270">
    <property type="term" value="F:zinc ion binding"/>
    <property type="evidence" value="ECO:0007669"/>
    <property type="project" value="UniProtKB-KW"/>
</dbReference>
<dbReference type="SUPFAM" id="SSF48508">
    <property type="entry name" value="Nuclear receptor ligand-binding domain"/>
    <property type="match status" value="1"/>
</dbReference>
<keyword evidence="2 9" id="KW-0863">Zinc-finger</keyword>